<comment type="caution">
    <text evidence="1">The sequence shown here is derived from an EMBL/GenBank/DDBJ whole genome shotgun (WGS) entry which is preliminary data.</text>
</comment>
<reference evidence="1 2" key="1">
    <citation type="submission" date="2020-08" db="EMBL/GenBank/DDBJ databases">
        <title>Genomic Encyclopedia of Type Strains, Phase III (KMG-III): the genomes of soil and plant-associated and newly described type strains.</title>
        <authorList>
            <person name="Whitman W."/>
        </authorList>
    </citation>
    <scope>NUCLEOTIDE SEQUENCE [LARGE SCALE GENOMIC DNA]</scope>
    <source>
        <strain evidence="1 2">CECT 5862</strain>
    </source>
</reference>
<dbReference type="AlphaFoldDB" id="A0A7W5FMM3"/>
<gene>
    <name evidence="1" type="ORF">FHS18_002299</name>
</gene>
<protein>
    <submittedName>
        <fullName evidence="1">Uncharacterized protein</fullName>
    </submittedName>
</protein>
<dbReference type="Proteomes" id="UP000570361">
    <property type="component" value="Unassembled WGS sequence"/>
</dbReference>
<accession>A0A7W5FMM3</accession>
<evidence type="ECO:0000313" key="1">
    <source>
        <dbReference type="EMBL" id="MBB3110232.1"/>
    </source>
</evidence>
<dbReference type="EMBL" id="JACHXK010000004">
    <property type="protein sequence ID" value="MBB3110232.1"/>
    <property type="molecule type" value="Genomic_DNA"/>
</dbReference>
<name>A0A7W5FMM3_9BACL</name>
<dbReference type="RefSeq" id="WP_183600058.1">
    <property type="nucleotide sequence ID" value="NZ_JACHXK010000004.1"/>
</dbReference>
<keyword evidence="2" id="KW-1185">Reference proteome</keyword>
<evidence type="ECO:0000313" key="2">
    <source>
        <dbReference type="Proteomes" id="UP000570361"/>
    </source>
</evidence>
<sequence>MSVFKLSTTQEVTIDSNAIDAFDLKIMNIGDRVFDVLVELKLADTLVFISLFQILPGTTWAQEDFPTGAGPFQLLIVTNRDTIHTTNLIVIAKKAGELVSVYTQEECERMK</sequence>
<proteinExistence type="predicted"/>
<organism evidence="1 2">
    <name type="scientific">Paenibacillus phyllosphaerae</name>
    <dbReference type="NCBI Taxonomy" id="274593"/>
    <lineage>
        <taxon>Bacteria</taxon>
        <taxon>Bacillati</taxon>
        <taxon>Bacillota</taxon>
        <taxon>Bacilli</taxon>
        <taxon>Bacillales</taxon>
        <taxon>Paenibacillaceae</taxon>
        <taxon>Paenibacillus</taxon>
    </lineage>
</organism>